<organism evidence="1 2">
    <name type="scientific">Chlamydomonas reinhardtii</name>
    <name type="common">Chlamydomonas smithii</name>
    <dbReference type="NCBI Taxonomy" id="3055"/>
    <lineage>
        <taxon>Eukaryota</taxon>
        <taxon>Viridiplantae</taxon>
        <taxon>Chlorophyta</taxon>
        <taxon>core chlorophytes</taxon>
        <taxon>Chlorophyceae</taxon>
        <taxon>CS clade</taxon>
        <taxon>Chlamydomonadales</taxon>
        <taxon>Chlamydomonadaceae</taxon>
        <taxon>Chlamydomonas</taxon>
    </lineage>
</organism>
<sequence>MVTYDQQLVALDVPAVRAFARWRRRANAVNPRYYTKLACIGLMIENLSVQHVTRAA</sequence>
<dbReference type="RefSeq" id="XP_042920333.1">
    <property type="nucleotide sequence ID" value="XM_043066936.1"/>
</dbReference>
<evidence type="ECO:0000313" key="2">
    <source>
        <dbReference type="Proteomes" id="UP000006906"/>
    </source>
</evidence>
<dbReference type="Gramene" id="PNW77730">
    <property type="protein sequence ID" value="PNW77730"/>
    <property type="gene ID" value="CHLRE_10g449138v5"/>
</dbReference>
<keyword evidence="2" id="KW-1185">Reference proteome</keyword>
<dbReference type="KEGG" id="cre:CHLRE_10g449138v5"/>
<dbReference type="GeneID" id="5724044"/>
<gene>
    <name evidence="1" type="ORF">CHLRE_10g449138v5</name>
</gene>
<name>A0A2K3DB20_CHLRE</name>
<dbReference type="EMBL" id="CM008971">
    <property type="protein sequence ID" value="PNW77730.1"/>
    <property type="molecule type" value="Genomic_DNA"/>
</dbReference>
<protein>
    <submittedName>
        <fullName evidence="1">Uncharacterized protein</fullName>
    </submittedName>
</protein>
<proteinExistence type="predicted"/>
<dbReference type="Proteomes" id="UP000006906">
    <property type="component" value="Chromosome 10"/>
</dbReference>
<dbReference type="AlphaFoldDB" id="A0A2K3DB20"/>
<accession>A0A2K3DB20</accession>
<evidence type="ECO:0000313" key="1">
    <source>
        <dbReference type="EMBL" id="PNW77730.1"/>
    </source>
</evidence>
<dbReference type="InParanoid" id="A0A2K3DB20"/>
<reference evidence="1 2" key="1">
    <citation type="journal article" date="2007" name="Science">
        <title>The Chlamydomonas genome reveals the evolution of key animal and plant functions.</title>
        <authorList>
            <person name="Merchant S.S."/>
            <person name="Prochnik S.E."/>
            <person name="Vallon O."/>
            <person name="Harris E.H."/>
            <person name="Karpowicz S.J."/>
            <person name="Witman G.B."/>
            <person name="Terry A."/>
            <person name="Salamov A."/>
            <person name="Fritz-Laylin L.K."/>
            <person name="Marechal-Drouard L."/>
            <person name="Marshall W.F."/>
            <person name="Qu L.H."/>
            <person name="Nelson D.R."/>
            <person name="Sanderfoot A.A."/>
            <person name="Spalding M.H."/>
            <person name="Kapitonov V.V."/>
            <person name="Ren Q."/>
            <person name="Ferris P."/>
            <person name="Lindquist E."/>
            <person name="Shapiro H."/>
            <person name="Lucas S.M."/>
            <person name="Grimwood J."/>
            <person name="Schmutz J."/>
            <person name="Cardol P."/>
            <person name="Cerutti H."/>
            <person name="Chanfreau G."/>
            <person name="Chen C.L."/>
            <person name="Cognat V."/>
            <person name="Croft M.T."/>
            <person name="Dent R."/>
            <person name="Dutcher S."/>
            <person name="Fernandez E."/>
            <person name="Fukuzawa H."/>
            <person name="Gonzalez-Ballester D."/>
            <person name="Gonzalez-Halphen D."/>
            <person name="Hallmann A."/>
            <person name="Hanikenne M."/>
            <person name="Hippler M."/>
            <person name="Inwood W."/>
            <person name="Jabbari K."/>
            <person name="Kalanon M."/>
            <person name="Kuras R."/>
            <person name="Lefebvre P.A."/>
            <person name="Lemaire S.D."/>
            <person name="Lobanov A.V."/>
            <person name="Lohr M."/>
            <person name="Manuell A."/>
            <person name="Meier I."/>
            <person name="Mets L."/>
            <person name="Mittag M."/>
            <person name="Mittelmeier T."/>
            <person name="Moroney J.V."/>
            <person name="Moseley J."/>
            <person name="Napoli C."/>
            <person name="Nedelcu A.M."/>
            <person name="Niyogi K."/>
            <person name="Novoselov S.V."/>
            <person name="Paulsen I.T."/>
            <person name="Pazour G."/>
            <person name="Purton S."/>
            <person name="Ral J.P."/>
            <person name="Riano-Pachon D.M."/>
            <person name="Riekhof W."/>
            <person name="Rymarquis L."/>
            <person name="Schroda M."/>
            <person name="Stern D."/>
            <person name="Umen J."/>
            <person name="Willows R."/>
            <person name="Wilson N."/>
            <person name="Zimmer S.L."/>
            <person name="Allmer J."/>
            <person name="Balk J."/>
            <person name="Bisova K."/>
            <person name="Chen C.J."/>
            <person name="Elias M."/>
            <person name="Gendler K."/>
            <person name="Hauser C."/>
            <person name="Lamb M.R."/>
            <person name="Ledford H."/>
            <person name="Long J.C."/>
            <person name="Minagawa J."/>
            <person name="Page M.D."/>
            <person name="Pan J."/>
            <person name="Pootakham W."/>
            <person name="Roje S."/>
            <person name="Rose A."/>
            <person name="Stahlberg E."/>
            <person name="Terauchi A.M."/>
            <person name="Yang P."/>
            <person name="Ball S."/>
            <person name="Bowler C."/>
            <person name="Dieckmann C.L."/>
            <person name="Gladyshev V.N."/>
            <person name="Green P."/>
            <person name="Jorgensen R."/>
            <person name="Mayfield S."/>
            <person name="Mueller-Roeber B."/>
            <person name="Rajamani S."/>
            <person name="Sayre R.T."/>
            <person name="Brokstein P."/>
            <person name="Dubchak I."/>
            <person name="Goodstein D."/>
            <person name="Hornick L."/>
            <person name="Huang Y.W."/>
            <person name="Jhaveri J."/>
            <person name="Luo Y."/>
            <person name="Martinez D."/>
            <person name="Ngau W.C."/>
            <person name="Otillar B."/>
            <person name="Poliakov A."/>
            <person name="Porter A."/>
            <person name="Szajkowski L."/>
            <person name="Werner G."/>
            <person name="Zhou K."/>
            <person name="Grigoriev I.V."/>
            <person name="Rokhsar D.S."/>
            <person name="Grossman A.R."/>
        </authorList>
    </citation>
    <scope>NUCLEOTIDE SEQUENCE [LARGE SCALE GENOMIC DNA]</scope>
    <source>
        <strain evidence="2">CC-503</strain>
    </source>
</reference>